<name>A0ABP0G4W9_CLALP</name>
<dbReference type="Proteomes" id="UP001642483">
    <property type="component" value="Unassembled WGS sequence"/>
</dbReference>
<evidence type="ECO:0000256" key="2">
    <source>
        <dbReference type="SAM" id="MobiDB-lite"/>
    </source>
</evidence>
<dbReference type="EMBL" id="CAWYQH010000103">
    <property type="protein sequence ID" value="CAK8686857.1"/>
    <property type="molecule type" value="Genomic_DNA"/>
</dbReference>
<keyword evidence="1" id="KW-0175">Coiled coil</keyword>
<evidence type="ECO:0000256" key="1">
    <source>
        <dbReference type="SAM" id="Coils"/>
    </source>
</evidence>
<accession>A0ABP0G4W9</accession>
<feature type="compositionally biased region" description="Basic and acidic residues" evidence="2">
    <location>
        <begin position="183"/>
        <end position="212"/>
    </location>
</feature>
<feature type="region of interest" description="Disordered" evidence="2">
    <location>
        <begin position="826"/>
        <end position="848"/>
    </location>
</feature>
<reference evidence="3 4" key="1">
    <citation type="submission" date="2024-02" db="EMBL/GenBank/DDBJ databases">
        <authorList>
            <person name="Daric V."/>
            <person name="Darras S."/>
        </authorList>
    </citation>
    <scope>NUCLEOTIDE SEQUENCE [LARGE SCALE GENOMIC DNA]</scope>
</reference>
<evidence type="ECO:0000313" key="4">
    <source>
        <dbReference type="Proteomes" id="UP001642483"/>
    </source>
</evidence>
<feature type="coiled-coil region" evidence="1">
    <location>
        <begin position="1013"/>
        <end position="1040"/>
    </location>
</feature>
<proteinExistence type="predicted"/>
<feature type="compositionally biased region" description="Polar residues" evidence="2">
    <location>
        <begin position="878"/>
        <end position="891"/>
    </location>
</feature>
<comment type="caution">
    <text evidence="3">The sequence shown here is derived from an EMBL/GenBank/DDBJ whole genome shotgun (WGS) entry which is preliminary data.</text>
</comment>
<organism evidence="3 4">
    <name type="scientific">Clavelina lepadiformis</name>
    <name type="common">Light-bulb sea squirt</name>
    <name type="synonym">Ascidia lepadiformis</name>
    <dbReference type="NCBI Taxonomy" id="159417"/>
    <lineage>
        <taxon>Eukaryota</taxon>
        <taxon>Metazoa</taxon>
        <taxon>Chordata</taxon>
        <taxon>Tunicata</taxon>
        <taxon>Ascidiacea</taxon>
        <taxon>Aplousobranchia</taxon>
        <taxon>Clavelinidae</taxon>
        <taxon>Clavelina</taxon>
    </lineage>
</organism>
<dbReference type="InterPro" id="IPR038807">
    <property type="entry name" value="CCDC150"/>
</dbReference>
<protein>
    <submittedName>
        <fullName evidence="3">Uncharacterized protein</fullName>
    </submittedName>
</protein>
<feature type="region of interest" description="Disordered" evidence="2">
    <location>
        <begin position="38"/>
        <end position="94"/>
    </location>
</feature>
<feature type="region of interest" description="Disordered" evidence="2">
    <location>
        <begin position="183"/>
        <end position="234"/>
    </location>
</feature>
<feature type="compositionally biased region" description="Basic and acidic residues" evidence="2">
    <location>
        <begin position="68"/>
        <end position="84"/>
    </location>
</feature>
<feature type="compositionally biased region" description="Polar residues" evidence="2">
    <location>
        <begin position="53"/>
        <end position="63"/>
    </location>
</feature>
<sequence>MERDDAAIKLMQERLAGAENNTESLAKMLLELGISPTTAANDNRFEQGDGDANNMQPTHTASSHKGFKPGEKSVRFEMSSEAKQKQSQRPSILKKHPIEPLKVNLNTLNMRSNQKGNVPPEEYSKLVSRLCKTESVIQSLKLSLCAMQTSHEAADREKNIVIEKLKEEISELENQVKKQDNEMLMEARKRDDSTRRWEEAEKEVKDLHERLQEQSLKSKQSTGEEEASRAKFSRKLEEVKQEVAREREVRTSIEDSHLALLSRVQDMEETIQQERAQMELYKEEARKFKEKNENLVKETKNFHLKASDLEKTLTSLKEELNAKEEAIRRLIQEQHHNEVESSSITNQQASLLKELKQCNVMLDVQKAALGNLEAENSKLKEQIIEERNRLERKEQSERDKEEEETSRRNEEKLKRKEIEEQHRIELKQTVKNEKKRFRELEERRDLLEQCIREQEKKINEKEEELLEKENEMNERIIAEKKKTAHAVKEKEQAVKARESLMRDLNRATSDVARDKEFLQQQLEEVKLEHEVTSKERQQLEEENQRLLHRITGVEQQEQAYKRAQDLAQASNAAKGQLSYDNGRLQTRVEQLEEELRTVASVQSQVVQLRASNRALEQKYSKLTSELATARVDLQRGNAHMKQLQSGMERKEADFNLAIVARDEAVQDKEAALAQVDVIKEQEKNKQGLLKRDLADCQADNERLTATMHDVATRQAELQSVLDDIQGQLGRKDAHLAALATERNKLDQEANDLRAQVARLQTSLEDRDTDEQSRLTPALEALEKARHDNVRLANSLDDVMNANTALKQDLEKCKIDLEIQRERTNSLVEQQERNDNEAIVTSQTHSDRMKQLKEQFSRERSAIRKQYQAQIAELKKSQDASQSRNCQLTKGNTDLRSRLAERERALTKLKEKLKDQKLQIERYQRDRKTHSNTEQKFKALDVDLNELEKTKQNYMEKNKKQAGIISTFNQEMTSLKDDITALSEAQKIARETTLRLEDEVSKERSEKEILIKKVETMEVAMKRAIRQKQESEEKLRRVEVESMRVHENLQEAQSWFTDKFEKLQNELTHK</sequence>
<gene>
    <name evidence="3" type="ORF">CVLEPA_LOCUS18889</name>
</gene>
<feature type="region of interest" description="Disordered" evidence="2">
    <location>
        <begin position="873"/>
        <end position="893"/>
    </location>
</feature>
<feature type="region of interest" description="Disordered" evidence="2">
    <location>
        <begin position="390"/>
        <end position="414"/>
    </location>
</feature>
<evidence type="ECO:0000313" key="3">
    <source>
        <dbReference type="EMBL" id="CAK8686857.1"/>
    </source>
</evidence>
<dbReference type="PANTHER" id="PTHR35352">
    <property type="entry name" value="COILED-COIL DOMAIN-CONTAINING PROTEIN 150"/>
    <property type="match status" value="1"/>
</dbReference>
<feature type="coiled-coil region" evidence="1">
    <location>
        <begin position="1"/>
        <end position="28"/>
    </location>
</feature>
<feature type="compositionally biased region" description="Basic and acidic residues" evidence="2">
    <location>
        <begin position="826"/>
        <end position="835"/>
    </location>
</feature>
<feature type="coiled-coil region" evidence="1">
    <location>
        <begin position="735"/>
        <end position="762"/>
    </location>
</feature>
<dbReference type="PANTHER" id="PTHR35352:SF1">
    <property type="entry name" value="COILED-COIL DOMAIN-CONTAINING PROTEIN 150"/>
    <property type="match status" value="1"/>
</dbReference>
<keyword evidence="4" id="KW-1185">Reference proteome</keyword>